<gene>
    <name evidence="1" type="ORF">DSO57_1006290</name>
</gene>
<name>A0ACC2SKC0_9FUNG</name>
<evidence type="ECO:0000313" key="1">
    <source>
        <dbReference type="EMBL" id="KAJ9062842.1"/>
    </source>
</evidence>
<reference evidence="1" key="1">
    <citation type="submission" date="2022-04" db="EMBL/GenBank/DDBJ databases">
        <title>Genome of the entomopathogenic fungus Entomophthora muscae.</title>
        <authorList>
            <person name="Elya C."/>
            <person name="Lovett B.R."/>
            <person name="Lee E."/>
            <person name="Macias A.M."/>
            <person name="Hajek A.E."/>
            <person name="De Bivort B.L."/>
            <person name="Kasson M.T."/>
            <person name="De Fine Licht H.H."/>
            <person name="Stajich J.E."/>
        </authorList>
    </citation>
    <scope>NUCLEOTIDE SEQUENCE</scope>
    <source>
        <strain evidence="1">Berkeley</strain>
    </source>
</reference>
<protein>
    <submittedName>
        <fullName evidence="1">Uncharacterized protein</fullName>
    </submittedName>
</protein>
<dbReference type="EMBL" id="QTSX02004988">
    <property type="protein sequence ID" value="KAJ9062842.1"/>
    <property type="molecule type" value="Genomic_DNA"/>
</dbReference>
<proteinExistence type="predicted"/>
<comment type="caution">
    <text evidence="1">The sequence shown here is derived from an EMBL/GenBank/DDBJ whole genome shotgun (WGS) entry which is preliminary data.</text>
</comment>
<sequence length="204" mass="22275">MEEVIVDISWVTSICSSQRPQAACTVTVRIDNSLPLETRAQGQDLSPEPEFLQAAGPMDQKPVCLRFSDNKPPQAEAPSKSQSQNTSAGSTMVVPKEELLELPNGGREGASLNFMNLKSSQVTIQIQLPKENTGFGPNPVTTAQNKENQVTNLDILTNERTPCQGTILPLLQPGLLVTCPHFPNILMKPYWKILSLEAGCYICI</sequence>
<evidence type="ECO:0000313" key="2">
    <source>
        <dbReference type="Proteomes" id="UP001165960"/>
    </source>
</evidence>
<dbReference type="Proteomes" id="UP001165960">
    <property type="component" value="Unassembled WGS sequence"/>
</dbReference>
<accession>A0ACC2SKC0</accession>
<keyword evidence="2" id="KW-1185">Reference proteome</keyword>
<organism evidence="1 2">
    <name type="scientific">Entomophthora muscae</name>
    <dbReference type="NCBI Taxonomy" id="34485"/>
    <lineage>
        <taxon>Eukaryota</taxon>
        <taxon>Fungi</taxon>
        <taxon>Fungi incertae sedis</taxon>
        <taxon>Zoopagomycota</taxon>
        <taxon>Entomophthoromycotina</taxon>
        <taxon>Entomophthoromycetes</taxon>
        <taxon>Entomophthorales</taxon>
        <taxon>Entomophthoraceae</taxon>
        <taxon>Entomophthora</taxon>
    </lineage>
</organism>